<proteinExistence type="inferred from homology"/>
<dbReference type="SUPFAM" id="SSF103473">
    <property type="entry name" value="MFS general substrate transporter"/>
    <property type="match status" value="1"/>
</dbReference>
<evidence type="ECO:0000256" key="3">
    <source>
        <dbReference type="ARBA" id="ARBA00022692"/>
    </source>
</evidence>
<keyword evidence="5 7" id="KW-0472">Membrane</keyword>
<evidence type="ECO:0000259" key="8">
    <source>
        <dbReference type="PROSITE" id="PS50850"/>
    </source>
</evidence>
<feature type="transmembrane region" description="Helical" evidence="7">
    <location>
        <begin position="132"/>
        <end position="151"/>
    </location>
</feature>
<feature type="transmembrane region" description="Helical" evidence="7">
    <location>
        <begin position="263"/>
        <end position="288"/>
    </location>
</feature>
<accession>A0A168BZC9</accession>
<comment type="similarity">
    <text evidence="6">Belongs to the major facilitator superfamily. Allantoate permease family.</text>
</comment>
<keyword evidence="3 7" id="KW-0812">Transmembrane</keyword>
<dbReference type="InterPro" id="IPR020846">
    <property type="entry name" value="MFS_dom"/>
</dbReference>
<reference evidence="9 10" key="1">
    <citation type="journal article" date="2016" name="Genome Biol. Evol.">
        <title>Divergent and convergent evolution of fungal pathogenicity.</title>
        <authorList>
            <person name="Shang Y."/>
            <person name="Xiao G."/>
            <person name="Zheng P."/>
            <person name="Cen K."/>
            <person name="Zhan S."/>
            <person name="Wang C."/>
        </authorList>
    </citation>
    <scope>NUCLEOTIDE SEQUENCE [LARGE SCALE GENOMIC DNA]</scope>
    <source>
        <strain evidence="9 10">RCEF 1005</strain>
    </source>
</reference>
<feature type="transmembrane region" description="Helical" evidence="7">
    <location>
        <begin position="163"/>
        <end position="183"/>
    </location>
</feature>
<protein>
    <submittedName>
        <fullName evidence="9">Major facilitator superfamily domain, general substrate transporter</fullName>
    </submittedName>
</protein>
<keyword evidence="10" id="KW-1185">Reference proteome</keyword>
<evidence type="ECO:0000256" key="1">
    <source>
        <dbReference type="ARBA" id="ARBA00004141"/>
    </source>
</evidence>
<feature type="transmembrane region" description="Helical" evidence="7">
    <location>
        <begin position="415"/>
        <end position="441"/>
    </location>
</feature>
<dbReference type="InterPro" id="IPR011701">
    <property type="entry name" value="MFS"/>
</dbReference>
<feature type="transmembrane region" description="Helical" evidence="7">
    <location>
        <begin position="102"/>
        <end position="120"/>
    </location>
</feature>
<name>A0A168BZC9_CORDF</name>
<evidence type="ECO:0000256" key="5">
    <source>
        <dbReference type="ARBA" id="ARBA00023136"/>
    </source>
</evidence>
<dbReference type="GO" id="GO:0016020">
    <property type="term" value="C:membrane"/>
    <property type="evidence" value="ECO:0007669"/>
    <property type="project" value="UniProtKB-SubCell"/>
</dbReference>
<dbReference type="InterPro" id="IPR036259">
    <property type="entry name" value="MFS_trans_sf"/>
</dbReference>
<feature type="transmembrane region" description="Helical" evidence="7">
    <location>
        <begin position="72"/>
        <end position="90"/>
    </location>
</feature>
<evidence type="ECO:0000313" key="9">
    <source>
        <dbReference type="EMBL" id="OAA70741.1"/>
    </source>
</evidence>
<dbReference type="PANTHER" id="PTHR43791:SF40">
    <property type="entry name" value="THIAMINE PATHWAY TRANSPORTER THI73"/>
    <property type="match status" value="1"/>
</dbReference>
<dbReference type="Pfam" id="PF07690">
    <property type="entry name" value="MFS_1"/>
    <property type="match status" value="1"/>
</dbReference>
<dbReference type="EMBL" id="AZHF01000009">
    <property type="protein sequence ID" value="OAA70741.1"/>
    <property type="molecule type" value="Genomic_DNA"/>
</dbReference>
<comment type="caution">
    <text evidence="9">The sequence shown here is derived from an EMBL/GenBank/DDBJ whole genome shotgun (WGS) entry which is preliminary data.</text>
</comment>
<feature type="transmembrane region" description="Helical" evidence="7">
    <location>
        <begin position="385"/>
        <end position="403"/>
    </location>
</feature>
<dbReference type="AlphaFoldDB" id="A0A168BZC9"/>
<comment type="subcellular location">
    <subcellularLocation>
        <location evidence="1">Membrane</location>
        <topology evidence="1">Multi-pass membrane protein</topology>
    </subcellularLocation>
</comment>
<dbReference type="PANTHER" id="PTHR43791">
    <property type="entry name" value="PERMEASE-RELATED"/>
    <property type="match status" value="1"/>
</dbReference>
<dbReference type="OrthoDB" id="6730379at2759"/>
<keyword evidence="4 7" id="KW-1133">Transmembrane helix</keyword>
<feature type="transmembrane region" description="Helical" evidence="7">
    <location>
        <begin position="33"/>
        <end position="52"/>
    </location>
</feature>
<sequence>MSISDDEGYGSSQAPLVRRDEVELQRIYRKIDWVILPLMFMCYFLEFLDKILIGYANVMGLEKDLHLKPGQFQWLATVLYIGMAAAQLPQGALIQRYPVSKVLGANVFFWGVLVCCMAAARDFAGIAVLRTLLGVLEAVVAPALIMVTTQWYTKQQAVPRMGLWYSGIGFGQIVGGLISWAAQHAKNTSFQSWRIMFAVAGVVNVVTGVAVFFFLPKNLESAKFLSEKEKDIVQQSLLMDQAGNGQKVFHWSGIREALVDMQVLLFVIFTLATVIPSGFITSFSAVVIRSFDFGPMEAALLNMPSGAVTIIGTTVSTVAILYNFPRWLGMVLLLIPSMLGAGLMSFAKSKGAALTGVYLINLDIAPLVLLFSMVGANVQGYTKKVFVTGAVSFANACACIIGPQTFRPEDAPQYIPAKITVFCVTGLGIVVAVLLRILYGVRNRGNAAARRAAVDAISRGEADATKVLNEEETDLKNNKFIYVY</sequence>
<evidence type="ECO:0000256" key="6">
    <source>
        <dbReference type="ARBA" id="ARBA00037968"/>
    </source>
</evidence>
<feature type="transmembrane region" description="Helical" evidence="7">
    <location>
        <begin position="300"/>
        <end position="322"/>
    </location>
</feature>
<feature type="transmembrane region" description="Helical" evidence="7">
    <location>
        <begin position="353"/>
        <end position="373"/>
    </location>
</feature>
<feature type="transmembrane region" description="Helical" evidence="7">
    <location>
        <begin position="195"/>
        <end position="215"/>
    </location>
</feature>
<evidence type="ECO:0000313" key="10">
    <source>
        <dbReference type="Proteomes" id="UP000076881"/>
    </source>
</evidence>
<dbReference type="Gene3D" id="1.20.1250.20">
    <property type="entry name" value="MFS general substrate transporter like domains"/>
    <property type="match status" value="1"/>
</dbReference>
<evidence type="ECO:0000256" key="2">
    <source>
        <dbReference type="ARBA" id="ARBA00022448"/>
    </source>
</evidence>
<keyword evidence="2" id="KW-0813">Transport</keyword>
<dbReference type="PROSITE" id="PS50850">
    <property type="entry name" value="MFS"/>
    <property type="match status" value="1"/>
</dbReference>
<gene>
    <name evidence="9" type="ORF">LEL_09332</name>
</gene>
<feature type="transmembrane region" description="Helical" evidence="7">
    <location>
        <begin position="327"/>
        <end position="347"/>
    </location>
</feature>
<evidence type="ECO:0000256" key="4">
    <source>
        <dbReference type="ARBA" id="ARBA00022989"/>
    </source>
</evidence>
<dbReference type="GO" id="GO:0022857">
    <property type="term" value="F:transmembrane transporter activity"/>
    <property type="evidence" value="ECO:0007669"/>
    <property type="project" value="InterPro"/>
</dbReference>
<dbReference type="FunFam" id="1.20.1250.20:FF:000064">
    <property type="entry name" value="MFS allantoate transporter"/>
    <property type="match status" value="1"/>
</dbReference>
<dbReference type="Proteomes" id="UP000076881">
    <property type="component" value="Unassembled WGS sequence"/>
</dbReference>
<organism evidence="9 10">
    <name type="scientific">Akanthomyces lecanii RCEF 1005</name>
    <dbReference type="NCBI Taxonomy" id="1081108"/>
    <lineage>
        <taxon>Eukaryota</taxon>
        <taxon>Fungi</taxon>
        <taxon>Dikarya</taxon>
        <taxon>Ascomycota</taxon>
        <taxon>Pezizomycotina</taxon>
        <taxon>Sordariomycetes</taxon>
        <taxon>Hypocreomycetidae</taxon>
        <taxon>Hypocreales</taxon>
        <taxon>Cordycipitaceae</taxon>
        <taxon>Akanthomyces</taxon>
        <taxon>Cordyceps confragosa</taxon>
    </lineage>
</organism>
<evidence type="ECO:0000256" key="7">
    <source>
        <dbReference type="SAM" id="Phobius"/>
    </source>
</evidence>
<feature type="domain" description="Major facilitator superfamily (MFS) profile" evidence="8">
    <location>
        <begin position="35"/>
        <end position="484"/>
    </location>
</feature>